<comment type="caution">
    <text evidence="6">The sequence shown here is derived from an EMBL/GenBank/DDBJ whole genome shotgun (WGS) entry which is preliminary data.</text>
</comment>
<reference evidence="6" key="2">
    <citation type="journal article" date="2018" name="Environ. Sci. Technol.">
        <title>The Toxicogenome of Hyalella azteca: A Model for Sediment Ecotoxicology and Evolutionary Toxicology.</title>
        <authorList>
            <person name="Poynton H.C."/>
            <person name="Hasenbein S."/>
            <person name="Benoit J.B."/>
            <person name="Sepulveda M.S."/>
            <person name="Poelchau M.F."/>
            <person name="Hughes D.S.T."/>
            <person name="Murali S.C."/>
            <person name="Chen S."/>
            <person name="Glastad K.M."/>
            <person name="Goodisman M.A.D."/>
            <person name="Werren J.H."/>
            <person name="Vineis J.H."/>
            <person name="Bowen J.L."/>
            <person name="Friedrich M."/>
            <person name="Jones J."/>
            <person name="Robertson H.M."/>
            <person name="Feyereisen R."/>
            <person name="Mechler-Hickson A."/>
            <person name="Mathers N."/>
            <person name="Lee C.E."/>
            <person name="Colbourne J.K."/>
            <person name="Biales A."/>
            <person name="Johnston J.S."/>
            <person name="Wellborn G.A."/>
            <person name="Rosendale A.J."/>
            <person name="Cridge A.G."/>
            <person name="Munoz-Torres M.C."/>
            <person name="Bain P.A."/>
            <person name="Manny A.R."/>
            <person name="Major K.M."/>
            <person name="Lambert F.N."/>
            <person name="Vulpe C.D."/>
            <person name="Tuck P."/>
            <person name="Blalock B.J."/>
            <person name="Lin Y.Y."/>
            <person name="Smith M.E."/>
            <person name="Ochoa-Acuna H."/>
            <person name="Chen M.M."/>
            <person name="Childers C.P."/>
            <person name="Qu J."/>
            <person name="Dugan S."/>
            <person name="Lee S.L."/>
            <person name="Chao H."/>
            <person name="Dinh H."/>
            <person name="Han Y."/>
            <person name="Doddapaneni H."/>
            <person name="Worley K.C."/>
            <person name="Muzny D.M."/>
            <person name="Gibbs R.A."/>
            <person name="Richards S."/>
        </authorList>
    </citation>
    <scope>NUCLEOTIDE SEQUENCE</scope>
    <source>
        <strain evidence="6">HAZT.00-mixed</strain>
        <tissue evidence="6">Whole organism</tissue>
    </source>
</reference>
<organism evidence="6">
    <name type="scientific">Hyalella azteca</name>
    <name type="common">Amphipod</name>
    <dbReference type="NCBI Taxonomy" id="294128"/>
    <lineage>
        <taxon>Eukaryota</taxon>
        <taxon>Metazoa</taxon>
        <taxon>Ecdysozoa</taxon>
        <taxon>Arthropoda</taxon>
        <taxon>Crustacea</taxon>
        <taxon>Multicrustacea</taxon>
        <taxon>Malacostraca</taxon>
        <taxon>Eumalacostraca</taxon>
        <taxon>Peracarida</taxon>
        <taxon>Amphipoda</taxon>
        <taxon>Senticaudata</taxon>
        <taxon>Talitrida</taxon>
        <taxon>Talitroidea</taxon>
        <taxon>Hyalellidae</taxon>
        <taxon>Hyalella</taxon>
    </lineage>
</organism>
<evidence type="ECO:0000256" key="4">
    <source>
        <dbReference type="SAM" id="MobiDB-lite"/>
    </source>
</evidence>
<dbReference type="OrthoDB" id="10049614at2759"/>
<reference evidence="6" key="1">
    <citation type="submission" date="2014-08" db="EMBL/GenBank/DDBJ databases">
        <authorList>
            <person name="Murali S."/>
            <person name="Richards S."/>
            <person name="Bandaranaike D."/>
            <person name="Bellair M."/>
            <person name="Blankenburg K."/>
            <person name="Chao H."/>
            <person name="Dinh H."/>
            <person name="Doddapaneni H."/>
            <person name="Dugan-Rocha S."/>
            <person name="Elkadiri S."/>
            <person name="Gnanaolivu R."/>
            <person name="Hughes D."/>
            <person name="Lee S."/>
            <person name="Li M."/>
            <person name="Ming W."/>
            <person name="Munidasa M."/>
            <person name="Muniz J."/>
            <person name="Nguyen L."/>
            <person name="Osuji N."/>
            <person name="Pu L.-L."/>
            <person name="Puazo M."/>
            <person name="Skinner E."/>
            <person name="Qu C."/>
            <person name="Quiroz J."/>
            <person name="Raj R."/>
            <person name="Weissenberger G."/>
            <person name="Xin Y."/>
            <person name="Zou X."/>
            <person name="Han Y."/>
            <person name="Worley K."/>
            <person name="Muzny D."/>
            <person name="Gibbs R."/>
        </authorList>
    </citation>
    <scope>NUCLEOTIDE SEQUENCE</scope>
    <source>
        <strain evidence="6">HAZT.00-mixed</strain>
        <tissue evidence="6">Whole organism</tissue>
    </source>
</reference>
<dbReference type="FunFam" id="4.10.280.10:FF:000005">
    <property type="entry name" value="Myogenic factor"/>
    <property type="match status" value="1"/>
</dbReference>
<dbReference type="SMART" id="SM00353">
    <property type="entry name" value="HLH"/>
    <property type="match status" value="1"/>
</dbReference>
<dbReference type="EMBL" id="JQDR03012328">
    <property type="protein sequence ID" value="KAA0191410.1"/>
    <property type="molecule type" value="Genomic_DNA"/>
</dbReference>
<evidence type="ECO:0000256" key="1">
    <source>
        <dbReference type="ARBA" id="ARBA00004123"/>
    </source>
</evidence>
<proteinExistence type="predicted"/>
<dbReference type="AlphaFoldDB" id="A0A6A0GY46"/>
<dbReference type="GO" id="GO:0005634">
    <property type="term" value="C:nucleus"/>
    <property type="evidence" value="ECO:0007669"/>
    <property type="project" value="UniProtKB-SubCell"/>
</dbReference>
<dbReference type="Pfam" id="PF00010">
    <property type="entry name" value="HLH"/>
    <property type="match status" value="1"/>
</dbReference>
<dbReference type="Gene3D" id="4.10.280.10">
    <property type="entry name" value="Helix-loop-helix DNA-binding domain"/>
    <property type="match status" value="1"/>
</dbReference>
<protein>
    <recommendedName>
        <fullName evidence="5">BHLH domain-containing protein</fullName>
    </recommendedName>
</protein>
<feature type="region of interest" description="Disordered" evidence="4">
    <location>
        <begin position="1"/>
        <end position="79"/>
    </location>
</feature>
<dbReference type="Proteomes" id="UP000711488">
    <property type="component" value="Unassembled WGS sequence"/>
</dbReference>
<dbReference type="GO" id="GO:0000978">
    <property type="term" value="F:RNA polymerase II cis-regulatory region sequence-specific DNA binding"/>
    <property type="evidence" value="ECO:0007669"/>
    <property type="project" value="TreeGrafter"/>
</dbReference>
<evidence type="ECO:0000313" key="6">
    <source>
        <dbReference type="EMBL" id="KAA0191410.1"/>
    </source>
</evidence>
<comment type="subcellular location">
    <subcellularLocation>
        <location evidence="1">Nucleus</location>
    </subcellularLocation>
</comment>
<reference evidence="6" key="3">
    <citation type="submission" date="2019-06" db="EMBL/GenBank/DDBJ databases">
        <authorList>
            <person name="Poynton C."/>
            <person name="Hasenbein S."/>
            <person name="Benoit J.B."/>
            <person name="Sepulveda M.S."/>
            <person name="Poelchau M.F."/>
            <person name="Murali S.C."/>
            <person name="Chen S."/>
            <person name="Glastad K.M."/>
            <person name="Werren J.H."/>
            <person name="Vineis J.H."/>
            <person name="Bowen J.L."/>
            <person name="Friedrich M."/>
            <person name="Jones J."/>
            <person name="Robertson H.M."/>
            <person name="Feyereisen R."/>
            <person name="Mechler-Hickson A."/>
            <person name="Mathers N."/>
            <person name="Lee C.E."/>
            <person name="Colbourne J.K."/>
            <person name="Biales A."/>
            <person name="Johnston J.S."/>
            <person name="Wellborn G.A."/>
            <person name="Rosendale A.J."/>
            <person name="Cridge A.G."/>
            <person name="Munoz-Torres M.C."/>
            <person name="Bain P.A."/>
            <person name="Manny A.R."/>
            <person name="Major K.M."/>
            <person name="Lambert F.N."/>
            <person name="Vulpe C.D."/>
            <person name="Tuck P."/>
            <person name="Blalock B.J."/>
            <person name="Lin Y.-Y."/>
            <person name="Smith M.E."/>
            <person name="Ochoa-Acuna H."/>
            <person name="Chen M.-J.M."/>
            <person name="Childers C.P."/>
            <person name="Qu J."/>
            <person name="Dugan S."/>
            <person name="Lee S.L."/>
            <person name="Chao H."/>
            <person name="Dinh H."/>
            <person name="Han Y."/>
            <person name="Doddapaneni H."/>
            <person name="Worley K.C."/>
            <person name="Muzny D.M."/>
            <person name="Gibbs R.A."/>
            <person name="Richards S."/>
        </authorList>
    </citation>
    <scope>NUCLEOTIDE SEQUENCE</scope>
    <source>
        <strain evidence="6">HAZT.00-mixed</strain>
        <tissue evidence="6">Whole organism</tissue>
    </source>
</reference>
<gene>
    <name evidence="6" type="ORF">HAZT_HAZT007378</name>
</gene>
<dbReference type="InterPro" id="IPR002546">
    <property type="entry name" value="MyoD_N"/>
</dbReference>
<dbReference type="InterPro" id="IPR036638">
    <property type="entry name" value="HLH_DNA-bd_sf"/>
</dbReference>
<dbReference type="InterPro" id="IPR039704">
    <property type="entry name" value="Myogenic_factor"/>
</dbReference>
<dbReference type="GO" id="GO:0046983">
    <property type="term" value="F:protein dimerization activity"/>
    <property type="evidence" value="ECO:0007669"/>
    <property type="project" value="InterPro"/>
</dbReference>
<dbReference type="GO" id="GO:0007517">
    <property type="term" value="P:muscle organ development"/>
    <property type="evidence" value="ECO:0007669"/>
    <property type="project" value="InterPro"/>
</dbReference>
<evidence type="ECO:0000256" key="3">
    <source>
        <dbReference type="ARBA" id="ARBA00023242"/>
    </source>
</evidence>
<keyword evidence="2" id="KW-0238">DNA-binding</keyword>
<dbReference type="GO" id="GO:0000981">
    <property type="term" value="F:DNA-binding transcription factor activity, RNA polymerase II-specific"/>
    <property type="evidence" value="ECO:0007669"/>
    <property type="project" value="TreeGrafter"/>
</dbReference>
<dbReference type="SUPFAM" id="SSF47459">
    <property type="entry name" value="HLH, helix-loop-helix DNA-binding domain"/>
    <property type="match status" value="1"/>
</dbReference>
<dbReference type="Pfam" id="PF01586">
    <property type="entry name" value="Basic"/>
    <property type="match status" value="1"/>
</dbReference>
<dbReference type="PANTHER" id="PTHR11534">
    <property type="entry name" value="MYOGENIC FACTOR"/>
    <property type="match status" value="1"/>
</dbReference>
<sequence>MRSCKYDSLYTDSPSPLDDDKQRASSSPTYRDVSHSDVGRPYSASPSDLTKSETDLSDESDQDHVPHILAPCSSQESSPASLSHTRACLLWACKACKRKNVTVDRRKAATMRERRRLRRVNEAFEILKKRTCSNPTQRMPKVEILRNAIEYIESLDYILQSAATTEADSDSLSETRASTASCT</sequence>
<name>A0A6A0GY46_HYAAZ</name>
<dbReference type="GO" id="GO:0045663">
    <property type="term" value="P:positive regulation of myoblast differentiation"/>
    <property type="evidence" value="ECO:0007669"/>
    <property type="project" value="TreeGrafter"/>
</dbReference>
<feature type="non-terminal residue" evidence="6">
    <location>
        <position position="183"/>
    </location>
</feature>
<dbReference type="InterPro" id="IPR011598">
    <property type="entry name" value="bHLH_dom"/>
</dbReference>
<accession>A0A6A0GY46</accession>
<dbReference type="PROSITE" id="PS50888">
    <property type="entry name" value="BHLH"/>
    <property type="match status" value="1"/>
</dbReference>
<evidence type="ECO:0000259" key="5">
    <source>
        <dbReference type="PROSITE" id="PS50888"/>
    </source>
</evidence>
<feature type="domain" description="BHLH" evidence="5">
    <location>
        <begin position="104"/>
        <end position="155"/>
    </location>
</feature>
<evidence type="ECO:0000256" key="2">
    <source>
        <dbReference type="ARBA" id="ARBA00023125"/>
    </source>
</evidence>
<dbReference type="PANTHER" id="PTHR11534:SF9">
    <property type="entry name" value="MYOGENIC-DETERMINATION PROTEIN"/>
    <property type="match status" value="1"/>
</dbReference>
<keyword evidence="3" id="KW-0539">Nucleus</keyword>
<dbReference type="SMART" id="SM00520">
    <property type="entry name" value="BASIC"/>
    <property type="match status" value="1"/>
</dbReference>